<dbReference type="eggNOG" id="KOG1426">
    <property type="taxonomic scope" value="Eukaryota"/>
</dbReference>
<dbReference type="InterPro" id="IPR002110">
    <property type="entry name" value="Ankyrin_rpt"/>
</dbReference>
<dbReference type="OrthoDB" id="21416at2759"/>
<dbReference type="GeneID" id="20083469"/>
<evidence type="ECO:0000313" key="6">
    <source>
        <dbReference type="EMBL" id="ETW01849.1"/>
    </source>
</evidence>
<feature type="compositionally biased region" description="Polar residues" evidence="4">
    <location>
        <begin position="702"/>
        <end position="727"/>
    </location>
</feature>
<dbReference type="PANTHER" id="PTHR22872:SF2">
    <property type="entry name" value="INHIBITOR OF BRUTON TYROSINE KINASE"/>
    <property type="match status" value="1"/>
</dbReference>
<feature type="repeat" description="RCC1" evidence="3">
    <location>
        <begin position="307"/>
        <end position="375"/>
    </location>
</feature>
<dbReference type="InterPro" id="IPR011333">
    <property type="entry name" value="SKP1/BTB/POZ_sf"/>
</dbReference>
<dbReference type="SUPFAM" id="SSF50985">
    <property type="entry name" value="RCC1/BLIP-II"/>
    <property type="match status" value="1"/>
</dbReference>
<dbReference type="InterPro" id="IPR036770">
    <property type="entry name" value="Ankyrin_rpt-contain_sf"/>
</dbReference>
<proteinExistence type="predicted"/>
<reference evidence="6" key="1">
    <citation type="submission" date="2013-12" db="EMBL/GenBank/DDBJ databases">
        <title>The Genome Sequence of Aphanomyces invadans NJM9701.</title>
        <authorList>
            <consortium name="The Broad Institute Genomics Platform"/>
            <person name="Russ C."/>
            <person name="Tyler B."/>
            <person name="van West P."/>
            <person name="Dieguez-Uribeondo J."/>
            <person name="Young S.K."/>
            <person name="Zeng Q."/>
            <person name="Gargeya S."/>
            <person name="Fitzgerald M."/>
            <person name="Abouelleil A."/>
            <person name="Alvarado L."/>
            <person name="Chapman S.B."/>
            <person name="Gainer-Dewar J."/>
            <person name="Goldberg J."/>
            <person name="Griggs A."/>
            <person name="Gujja S."/>
            <person name="Hansen M."/>
            <person name="Howarth C."/>
            <person name="Imamovic A."/>
            <person name="Ireland A."/>
            <person name="Larimer J."/>
            <person name="McCowan C."/>
            <person name="Murphy C."/>
            <person name="Pearson M."/>
            <person name="Poon T.W."/>
            <person name="Priest M."/>
            <person name="Roberts A."/>
            <person name="Saif S."/>
            <person name="Shea T."/>
            <person name="Sykes S."/>
            <person name="Wortman J."/>
            <person name="Nusbaum C."/>
            <person name="Birren B."/>
        </authorList>
    </citation>
    <scope>NUCLEOTIDE SEQUENCE [LARGE SCALE GENOMIC DNA]</scope>
    <source>
        <strain evidence="6">NJM9701</strain>
    </source>
</reference>
<feature type="domain" description="RCC1-like" evidence="5">
    <location>
        <begin position="147"/>
        <end position="532"/>
    </location>
</feature>
<dbReference type="InterPro" id="IPR000408">
    <property type="entry name" value="Reg_chr_condens"/>
</dbReference>
<dbReference type="SUPFAM" id="SSF48403">
    <property type="entry name" value="Ankyrin repeat"/>
    <property type="match status" value="1"/>
</dbReference>
<feature type="repeat" description="RCC1" evidence="3">
    <location>
        <begin position="199"/>
        <end position="250"/>
    </location>
</feature>
<dbReference type="InterPro" id="IPR051625">
    <property type="entry name" value="Signaling_Regulatory_Domain"/>
</dbReference>
<evidence type="ECO:0000259" key="5">
    <source>
        <dbReference type="Pfam" id="PF25390"/>
    </source>
</evidence>
<accession>A0A024U6F7</accession>
<dbReference type="Pfam" id="PF25390">
    <property type="entry name" value="WD40_RLD"/>
    <property type="match status" value="1"/>
</dbReference>
<evidence type="ECO:0000256" key="2">
    <source>
        <dbReference type="PROSITE-ProRule" id="PRU00023"/>
    </source>
</evidence>
<feature type="repeat" description="RCC1" evidence="3">
    <location>
        <begin position="491"/>
        <end position="537"/>
    </location>
</feature>
<keyword evidence="1" id="KW-0677">Repeat</keyword>
<evidence type="ECO:0000256" key="4">
    <source>
        <dbReference type="SAM" id="MobiDB-lite"/>
    </source>
</evidence>
<feature type="repeat" description="ANK" evidence="2">
    <location>
        <begin position="47"/>
        <end position="79"/>
    </location>
</feature>
<dbReference type="Pfam" id="PF12796">
    <property type="entry name" value="Ank_2"/>
    <property type="match status" value="1"/>
</dbReference>
<dbReference type="PROSITE" id="PS50088">
    <property type="entry name" value="ANK_REPEAT"/>
    <property type="match status" value="2"/>
</dbReference>
<dbReference type="VEuPathDB" id="FungiDB:H310_06419"/>
<dbReference type="RefSeq" id="XP_008869697.1">
    <property type="nucleotide sequence ID" value="XM_008871475.1"/>
</dbReference>
<gene>
    <name evidence="6" type="ORF">H310_06419</name>
</gene>
<feature type="repeat" description="RCC1" evidence="3">
    <location>
        <begin position="146"/>
        <end position="198"/>
    </location>
</feature>
<dbReference type="SMART" id="SM00248">
    <property type="entry name" value="ANK"/>
    <property type="match status" value="2"/>
</dbReference>
<dbReference type="InterPro" id="IPR058923">
    <property type="entry name" value="RCC1-like_dom"/>
</dbReference>
<organism evidence="6">
    <name type="scientific">Aphanomyces invadans</name>
    <dbReference type="NCBI Taxonomy" id="157072"/>
    <lineage>
        <taxon>Eukaryota</taxon>
        <taxon>Sar</taxon>
        <taxon>Stramenopiles</taxon>
        <taxon>Oomycota</taxon>
        <taxon>Saprolegniomycetes</taxon>
        <taxon>Saprolegniales</taxon>
        <taxon>Verrucalvaceae</taxon>
        <taxon>Aphanomyces</taxon>
    </lineage>
</organism>
<feature type="repeat" description="RCC1" evidence="3">
    <location>
        <begin position="251"/>
        <end position="306"/>
    </location>
</feature>
<feature type="region of interest" description="Disordered" evidence="4">
    <location>
        <begin position="698"/>
        <end position="795"/>
    </location>
</feature>
<evidence type="ECO:0000256" key="3">
    <source>
        <dbReference type="PROSITE-ProRule" id="PRU00235"/>
    </source>
</evidence>
<dbReference type="InterPro" id="IPR009091">
    <property type="entry name" value="RCC1/BLIP-II"/>
</dbReference>
<dbReference type="STRING" id="157072.A0A024U6F7"/>
<dbReference type="PROSITE" id="PS50297">
    <property type="entry name" value="ANK_REP_REGION"/>
    <property type="match status" value="2"/>
</dbReference>
<dbReference type="Gene3D" id="1.25.40.20">
    <property type="entry name" value="Ankyrin repeat-containing domain"/>
    <property type="match status" value="1"/>
</dbReference>
<dbReference type="Gene3D" id="3.30.710.10">
    <property type="entry name" value="Potassium Channel Kv1.1, Chain A"/>
    <property type="match status" value="1"/>
</dbReference>
<dbReference type="PROSITE" id="PS50012">
    <property type="entry name" value="RCC1_3"/>
    <property type="match status" value="5"/>
</dbReference>
<dbReference type="EMBL" id="KI913962">
    <property type="protein sequence ID" value="ETW01849.1"/>
    <property type="molecule type" value="Genomic_DNA"/>
</dbReference>
<feature type="repeat" description="ANK" evidence="2">
    <location>
        <begin position="81"/>
        <end position="113"/>
    </location>
</feature>
<dbReference type="PROSITE" id="PS00626">
    <property type="entry name" value="RCC1_2"/>
    <property type="match status" value="1"/>
</dbReference>
<name>A0A024U6F7_9STRA</name>
<dbReference type="PRINTS" id="PR00633">
    <property type="entry name" value="RCCNDNSATION"/>
</dbReference>
<dbReference type="AlphaFoldDB" id="A0A024U6F7"/>
<dbReference type="PANTHER" id="PTHR22872">
    <property type="entry name" value="BTK-BINDING PROTEIN-RELATED"/>
    <property type="match status" value="1"/>
</dbReference>
<evidence type="ECO:0000256" key="1">
    <source>
        <dbReference type="ARBA" id="ARBA00022737"/>
    </source>
</evidence>
<feature type="region of interest" description="Disordered" evidence="4">
    <location>
        <begin position="976"/>
        <end position="1008"/>
    </location>
</feature>
<keyword evidence="2" id="KW-0040">ANK repeat</keyword>
<dbReference type="Gene3D" id="2.130.10.30">
    <property type="entry name" value="Regulator of chromosome condensation 1/beta-lactamase-inhibitor protein II"/>
    <property type="match status" value="2"/>
</dbReference>
<protein>
    <recommendedName>
        <fullName evidence="5">RCC1-like domain-containing protein</fullName>
    </recommendedName>
</protein>
<sequence>MADATARPRAFDTTCMDVWRAVQENKFTAVERLLEDGGVLVDERNNLGETPLHIAASRGLEGLVDLLLRHGADPNAQDEESGYTPLHRSFLHGHVDASLLLLNGGAILNTEESAQCPLDNDRMSPLDLLSSRLRHSPTSSSSCVEGEVYTFGKVDFQLGYHLPHGDEQCTPRRVKFESGVDLAFVSAAMYHSLAVSTTGRCYSWGFGKGGRLGTGSEYNCIHPVPLHFPNQRMIVKASAGENHSLALTSTGQVFSWGSNSFGQLGFPAKQTSAASRLSPKRVDGLKGEIVVDIAAASSHSAAITSNGHVVTWGSNKKGQLGRKEGFGTDQAMHAPKRVDSLLPHHASPAVPADAVSVVATRIAASCYHTCVVLDVVKDENHSRVQGQVWQWGMGGFFPSQVLLRHQCRDESLRLHRQNVWRPRVQQFPISIVDISCAPQHSIGLCALGNVYVWGHGPNPLAVGGRHYIPLNDRATSIAAAKEHCAVVLASGDVYTWGCGTLGHEGRNWLPTPKRVANIKQAKSVAAGPHHHVVLVTPKRPLLDESCGDASLVDKCQHVLRQQVSLQTVVSIYAKADMLDMSALKTLCRQFVTQNLDAVLEMTRNADEWPIELSDEACQRQRAISSTSSQTTRLGTWTESPIKKDLEKKLRSLQKRVDQLREIELLVAPTDAQKAKLKRKPNLLSQIVEIKAQLPSAHKDNAITKSSDATRPTSISPSTPVNIPSSIVKTTDLKKKKQTKHVQAALEQDSGQKKQPVGVAAAESKSTHEKPASSVEMSKPTATHAVPAEETKPQRKARTKFVPLNSFLDAQLVPTPALPPLNSAWSPSPVMLLPSPPSLPLPMKLSSSPAASPMLLPTKSGTSASSASGFTLESFMKPSRKSKKAGLVEIQGTETASAPWQTLESATTIHSLAAIQAAEAVQVKQTWNLKKNQWGLCHNENVNLAAIQSIELEEKQQIDAMIAQDCELAKKLQAEELDHARRHRRGGHGEKAQTRPRSKRHGSASVRAA</sequence>